<dbReference type="Ensembl" id="ENSPTXT00000017431.1">
    <property type="protein sequence ID" value="ENSPTXP00000016913.1"/>
    <property type="gene ID" value="ENSPTXG00000011664.1"/>
</dbReference>
<dbReference type="PANTHER" id="PTHR46600">
    <property type="entry name" value="THAP DOMAIN-CONTAINING"/>
    <property type="match status" value="1"/>
</dbReference>
<dbReference type="SMART" id="SM00692">
    <property type="entry name" value="DM3"/>
    <property type="match status" value="1"/>
</dbReference>
<dbReference type="GO" id="GO:0005654">
    <property type="term" value="C:nucleoplasm"/>
    <property type="evidence" value="ECO:0007669"/>
    <property type="project" value="UniProtKB-SubCell"/>
</dbReference>
<keyword evidence="5" id="KW-0862">Zinc</keyword>
<keyword evidence="8 12" id="KW-0238">DNA-binding</keyword>
<dbReference type="SMART" id="SM00980">
    <property type="entry name" value="THAP"/>
    <property type="match status" value="1"/>
</dbReference>
<accession>A0A670Z541</accession>
<keyword evidence="6 13" id="KW-0805">Transcription regulation</keyword>
<dbReference type="PROSITE" id="PS50950">
    <property type="entry name" value="ZF_THAP"/>
    <property type="match status" value="1"/>
</dbReference>
<sequence>MKQRQLKKWIKNIGRPNFAPSYDDVVCSEHFRKTDFWGRLASGRRNLKPGAVPTIFNASGRSKRLNTAKVLFFFASARPPLPPRKILEKSGPSFDI</sequence>
<comment type="subcellular location">
    <subcellularLocation>
        <location evidence="1 13">Nucleus</location>
        <location evidence="1 13">Nucleoplasm</location>
    </subcellularLocation>
</comment>
<evidence type="ECO:0000256" key="6">
    <source>
        <dbReference type="ARBA" id="ARBA00023015"/>
    </source>
</evidence>
<comment type="similarity">
    <text evidence="2 13">Belongs to the THAP1 family.</text>
</comment>
<keyword evidence="10 13" id="KW-0539">Nucleus</keyword>
<dbReference type="GO" id="GO:0008270">
    <property type="term" value="F:zinc ion binding"/>
    <property type="evidence" value="ECO:0007669"/>
    <property type="project" value="UniProtKB-KW"/>
</dbReference>
<evidence type="ECO:0000256" key="9">
    <source>
        <dbReference type="ARBA" id="ARBA00023163"/>
    </source>
</evidence>
<keyword evidence="16" id="KW-1185">Reference proteome</keyword>
<keyword evidence="11 13" id="KW-0131">Cell cycle</keyword>
<evidence type="ECO:0000256" key="4">
    <source>
        <dbReference type="ARBA" id="ARBA00022771"/>
    </source>
</evidence>
<proteinExistence type="inferred from homology"/>
<reference evidence="15" key="2">
    <citation type="submission" date="2025-09" db="UniProtKB">
        <authorList>
            <consortium name="Ensembl"/>
        </authorList>
    </citation>
    <scope>IDENTIFICATION</scope>
</reference>
<evidence type="ECO:0000259" key="14">
    <source>
        <dbReference type="PROSITE" id="PS50950"/>
    </source>
</evidence>
<dbReference type="AlphaFoldDB" id="A0A670Z541"/>
<evidence type="ECO:0000313" key="15">
    <source>
        <dbReference type="Ensembl" id="ENSPTXP00000016913.1"/>
    </source>
</evidence>
<evidence type="ECO:0000256" key="11">
    <source>
        <dbReference type="ARBA" id="ARBA00023306"/>
    </source>
</evidence>
<evidence type="ECO:0000256" key="2">
    <source>
        <dbReference type="ARBA" id="ARBA00006177"/>
    </source>
</evidence>
<dbReference type="PANTHER" id="PTHR46600:SF1">
    <property type="entry name" value="THAP DOMAIN-CONTAINING PROTEIN 1"/>
    <property type="match status" value="1"/>
</dbReference>
<evidence type="ECO:0000256" key="12">
    <source>
        <dbReference type="PROSITE-ProRule" id="PRU00309"/>
    </source>
</evidence>
<evidence type="ECO:0000256" key="8">
    <source>
        <dbReference type="ARBA" id="ARBA00023125"/>
    </source>
</evidence>
<evidence type="ECO:0000313" key="16">
    <source>
        <dbReference type="Proteomes" id="UP000472273"/>
    </source>
</evidence>
<dbReference type="GO" id="GO:0043565">
    <property type="term" value="F:sequence-specific DNA binding"/>
    <property type="evidence" value="ECO:0007669"/>
    <property type="project" value="UniProtKB-UniRule"/>
</dbReference>
<name>A0A670Z541_PSETE</name>
<evidence type="ECO:0000256" key="10">
    <source>
        <dbReference type="ARBA" id="ARBA00023242"/>
    </source>
</evidence>
<evidence type="ECO:0000256" key="13">
    <source>
        <dbReference type="RuleBase" id="RU369073"/>
    </source>
</evidence>
<dbReference type="Proteomes" id="UP000472273">
    <property type="component" value="Unplaced"/>
</dbReference>
<keyword evidence="3" id="KW-0479">Metal-binding</keyword>
<dbReference type="InterPro" id="IPR006612">
    <property type="entry name" value="THAP_Znf"/>
</dbReference>
<evidence type="ECO:0000256" key="3">
    <source>
        <dbReference type="ARBA" id="ARBA00022723"/>
    </source>
</evidence>
<evidence type="ECO:0000256" key="7">
    <source>
        <dbReference type="ARBA" id="ARBA00023054"/>
    </source>
</evidence>
<keyword evidence="7 13" id="KW-0175">Coiled coil</keyword>
<dbReference type="GO" id="GO:0003700">
    <property type="term" value="F:DNA-binding transcription factor activity"/>
    <property type="evidence" value="ECO:0007669"/>
    <property type="project" value="UniProtKB-UniRule"/>
</dbReference>
<dbReference type="Pfam" id="PF05485">
    <property type="entry name" value="THAP"/>
    <property type="match status" value="1"/>
</dbReference>
<protein>
    <recommendedName>
        <fullName evidence="13">THAP domain-containing protein 1</fullName>
    </recommendedName>
</protein>
<comment type="function">
    <text evidence="13">DNA-binding transcription regulator that regulates endothelial cell proliferation and G1/S cell-cycle progression. Specifically binds the 5'-[AT]NTNN[GT]GGCA[AGT]-3' core DNA sequence and acts by modulating expression of pRB-E2F cell-cycle target genes.</text>
</comment>
<dbReference type="SUPFAM" id="SSF57716">
    <property type="entry name" value="Glucocorticoid receptor-like (DNA-binding domain)"/>
    <property type="match status" value="1"/>
</dbReference>
<keyword evidence="4 12" id="KW-0863">Zinc-finger</keyword>
<dbReference type="InterPro" id="IPR026516">
    <property type="entry name" value="THAP1/10"/>
</dbReference>
<feature type="domain" description="THAP-type" evidence="14">
    <location>
        <begin position="1"/>
        <end position="56"/>
    </location>
</feature>
<organism evidence="15 16">
    <name type="scientific">Pseudonaja textilis</name>
    <name type="common">Eastern brown snake</name>
    <dbReference type="NCBI Taxonomy" id="8673"/>
    <lineage>
        <taxon>Eukaryota</taxon>
        <taxon>Metazoa</taxon>
        <taxon>Chordata</taxon>
        <taxon>Craniata</taxon>
        <taxon>Vertebrata</taxon>
        <taxon>Euteleostomi</taxon>
        <taxon>Lepidosauria</taxon>
        <taxon>Squamata</taxon>
        <taxon>Bifurcata</taxon>
        <taxon>Unidentata</taxon>
        <taxon>Episquamata</taxon>
        <taxon>Toxicofera</taxon>
        <taxon>Serpentes</taxon>
        <taxon>Colubroidea</taxon>
        <taxon>Elapidae</taxon>
        <taxon>Hydrophiinae</taxon>
        <taxon>Pseudonaja</taxon>
    </lineage>
</organism>
<evidence type="ECO:0000256" key="1">
    <source>
        <dbReference type="ARBA" id="ARBA00004642"/>
    </source>
</evidence>
<evidence type="ECO:0000256" key="5">
    <source>
        <dbReference type="ARBA" id="ARBA00022833"/>
    </source>
</evidence>
<dbReference type="GO" id="GO:0001935">
    <property type="term" value="P:endothelial cell proliferation"/>
    <property type="evidence" value="ECO:0007669"/>
    <property type="project" value="UniProtKB-UniRule"/>
</dbReference>
<keyword evidence="9 13" id="KW-0804">Transcription</keyword>
<dbReference type="GeneTree" id="ENSGT01030000237481"/>
<reference evidence="15" key="1">
    <citation type="submission" date="2025-08" db="UniProtKB">
        <authorList>
            <consortium name="Ensembl"/>
        </authorList>
    </citation>
    <scope>IDENTIFICATION</scope>
</reference>